<dbReference type="AlphaFoldDB" id="A0A8X6QCE6"/>
<feature type="region of interest" description="Disordered" evidence="1">
    <location>
        <begin position="1"/>
        <end position="20"/>
    </location>
</feature>
<reference evidence="2" key="1">
    <citation type="submission" date="2020-08" db="EMBL/GenBank/DDBJ databases">
        <title>Multicomponent nature underlies the extraordinary mechanical properties of spider dragline silk.</title>
        <authorList>
            <person name="Kono N."/>
            <person name="Nakamura H."/>
            <person name="Mori M."/>
            <person name="Yoshida Y."/>
            <person name="Ohtoshi R."/>
            <person name="Malay A.D."/>
            <person name="Moran D.A.P."/>
            <person name="Tomita M."/>
            <person name="Numata K."/>
            <person name="Arakawa K."/>
        </authorList>
    </citation>
    <scope>NUCLEOTIDE SEQUENCE</scope>
</reference>
<evidence type="ECO:0000313" key="2">
    <source>
        <dbReference type="EMBL" id="GFU11605.1"/>
    </source>
</evidence>
<dbReference type="Proteomes" id="UP000887013">
    <property type="component" value="Unassembled WGS sequence"/>
</dbReference>
<accession>A0A8X6QCE6</accession>
<evidence type="ECO:0000256" key="1">
    <source>
        <dbReference type="SAM" id="MobiDB-lite"/>
    </source>
</evidence>
<sequence>MYNVDRDRRRNACDGDRQMRQTDADRWMARFTGQNRQEPDWQRQTHCEYCRRQTAFTAETDGTDGKMTADADDALNANANANCCRKHAYTASRRYR</sequence>
<protein>
    <submittedName>
        <fullName evidence="2">Uncharacterized protein</fullName>
    </submittedName>
</protein>
<evidence type="ECO:0000313" key="3">
    <source>
        <dbReference type="Proteomes" id="UP000887013"/>
    </source>
</evidence>
<gene>
    <name evidence="2" type="ORF">NPIL_324741</name>
</gene>
<organism evidence="2 3">
    <name type="scientific">Nephila pilipes</name>
    <name type="common">Giant wood spider</name>
    <name type="synonym">Nephila maculata</name>
    <dbReference type="NCBI Taxonomy" id="299642"/>
    <lineage>
        <taxon>Eukaryota</taxon>
        <taxon>Metazoa</taxon>
        <taxon>Ecdysozoa</taxon>
        <taxon>Arthropoda</taxon>
        <taxon>Chelicerata</taxon>
        <taxon>Arachnida</taxon>
        <taxon>Araneae</taxon>
        <taxon>Araneomorphae</taxon>
        <taxon>Entelegynae</taxon>
        <taxon>Araneoidea</taxon>
        <taxon>Nephilidae</taxon>
        <taxon>Nephila</taxon>
    </lineage>
</organism>
<comment type="caution">
    <text evidence="2">The sequence shown here is derived from an EMBL/GenBank/DDBJ whole genome shotgun (WGS) entry which is preliminary data.</text>
</comment>
<name>A0A8X6QCE6_NEPPI</name>
<dbReference type="EMBL" id="BMAW01029361">
    <property type="protein sequence ID" value="GFU11605.1"/>
    <property type="molecule type" value="Genomic_DNA"/>
</dbReference>
<proteinExistence type="predicted"/>
<keyword evidence="3" id="KW-1185">Reference proteome</keyword>